<dbReference type="InterPro" id="IPR050491">
    <property type="entry name" value="AmpC-like"/>
</dbReference>
<dbReference type="GO" id="GO:0016020">
    <property type="term" value="C:membrane"/>
    <property type="evidence" value="ECO:0007669"/>
    <property type="project" value="UniProtKB-SubCell"/>
</dbReference>
<dbReference type="Proteomes" id="UP000249522">
    <property type="component" value="Unassembled WGS sequence"/>
</dbReference>
<evidence type="ECO:0000256" key="2">
    <source>
        <dbReference type="ARBA" id="ARBA00023136"/>
    </source>
</evidence>
<organism evidence="4 5">
    <name type="scientific">Paenibacillus sambharensis</name>
    <dbReference type="NCBI Taxonomy" id="1803190"/>
    <lineage>
        <taxon>Bacteria</taxon>
        <taxon>Bacillati</taxon>
        <taxon>Bacillota</taxon>
        <taxon>Bacilli</taxon>
        <taxon>Bacillales</taxon>
        <taxon>Paenibacillaceae</taxon>
        <taxon>Paenibacillus</taxon>
    </lineage>
</organism>
<dbReference type="Pfam" id="PF00144">
    <property type="entry name" value="Beta-lactamase"/>
    <property type="match status" value="1"/>
</dbReference>
<gene>
    <name evidence="4" type="ORF">DNH61_21405</name>
</gene>
<name>A0A2W1LFF2_9BACL</name>
<accession>A0A2W1LFF2</accession>
<comment type="caution">
    <text evidence="4">The sequence shown here is derived from an EMBL/GenBank/DDBJ whole genome shotgun (WGS) entry which is preliminary data.</text>
</comment>
<protein>
    <submittedName>
        <fullName evidence="4">Penicillin-binding protein 4</fullName>
    </submittedName>
</protein>
<evidence type="ECO:0000259" key="3">
    <source>
        <dbReference type="Pfam" id="PF00144"/>
    </source>
</evidence>
<keyword evidence="5" id="KW-1185">Reference proteome</keyword>
<sequence>MSRGEKEAKLSALMGSIREHESFNGVILVAEQGKPLLCETMGIAELSQDNVRPLTTDSMFELASVSKPITALGIVRLHQLGKLEWDDPVSRWLPEFPYPGITIRHLLTHTSGLSDYIALFTEKWNHAQIAVNNDVLDMLIAHRPASLFAPNDRWMYSNTGYIMLAILIERISGQSYADFLSDQIFQPLGMTRTRVYNRRLDRDPMPPDYAWGYVYRLEHGGYVLPDAVPEMNYVYYLDGVQGDGTVNSTATDLLRLDRALYNDNFIHPQLREAMFTPVTLHNEESFNYGFGWLIEQHQQLGKVVSHSGGWPGYATLLKRYIEQDLTLILLQNGERDYAYTQQLIRSVEQVLAGEQIEVPRATAQRTIIPLSAEDYEPFLGEYLFKNEQEQPLPAEVYMKQSQLCMRLGNGMAFLLLPISPTRFYEQQTATELEFAGIEAGKSSRLIWYEHESQSVAERMQ</sequence>
<dbReference type="InterPro" id="IPR012338">
    <property type="entry name" value="Beta-lactam/transpept-like"/>
</dbReference>
<dbReference type="SUPFAM" id="SSF56601">
    <property type="entry name" value="beta-lactamase/transpeptidase-like"/>
    <property type="match status" value="1"/>
</dbReference>
<reference evidence="4 5" key="1">
    <citation type="submission" date="2018-06" db="EMBL/GenBank/DDBJ databases">
        <title>Paenibacillus imtechensis sp. nov.</title>
        <authorList>
            <person name="Pinnaka A.K."/>
            <person name="Singh H."/>
            <person name="Kaur M."/>
        </authorList>
    </citation>
    <scope>NUCLEOTIDE SEQUENCE [LARGE SCALE GENOMIC DNA]</scope>
    <source>
        <strain evidence="4 5">SMB1</strain>
    </source>
</reference>
<dbReference type="PANTHER" id="PTHR46825:SF11">
    <property type="entry name" value="PENICILLIN-BINDING PROTEIN 4"/>
    <property type="match status" value="1"/>
</dbReference>
<comment type="subcellular location">
    <subcellularLocation>
        <location evidence="1">Membrane</location>
    </subcellularLocation>
</comment>
<dbReference type="PANTHER" id="PTHR46825">
    <property type="entry name" value="D-ALANYL-D-ALANINE-CARBOXYPEPTIDASE/ENDOPEPTIDASE AMPH"/>
    <property type="match status" value="1"/>
</dbReference>
<dbReference type="RefSeq" id="WP_111148878.1">
    <property type="nucleotide sequence ID" value="NZ_QKRB01000056.1"/>
</dbReference>
<dbReference type="EMBL" id="QKRB01000056">
    <property type="protein sequence ID" value="PZD93762.1"/>
    <property type="molecule type" value="Genomic_DNA"/>
</dbReference>
<feature type="domain" description="Beta-lactamase-related" evidence="3">
    <location>
        <begin position="25"/>
        <end position="342"/>
    </location>
</feature>
<evidence type="ECO:0000256" key="1">
    <source>
        <dbReference type="ARBA" id="ARBA00004370"/>
    </source>
</evidence>
<evidence type="ECO:0000313" key="4">
    <source>
        <dbReference type="EMBL" id="PZD93762.1"/>
    </source>
</evidence>
<dbReference type="Gene3D" id="3.40.710.10">
    <property type="entry name" value="DD-peptidase/beta-lactamase superfamily"/>
    <property type="match status" value="1"/>
</dbReference>
<proteinExistence type="predicted"/>
<dbReference type="InterPro" id="IPR001466">
    <property type="entry name" value="Beta-lactam-related"/>
</dbReference>
<keyword evidence="2" id="KW-0472">Membrane</keyword>
<dbReference type="OrthoDB" id="9803467at2"/>
<dbReference type="AlphaFoldDB" id="A0A2W1LFF2"/>
<evidence type="ECO:0000313" key="5">
    <source>
        <dbReference type="Proteomes" id="UP000249522"/>
    </source>
</evidence>